<dbReference type="InParanoid" id="A0A554NFS8"/>
<sequence length="198" mass="21678">MKRILLVEDEERLAEMYASVLRETYTVRTALDGERALDAIGGVDAVLLDRRLPGLSGHEVLERIRAAGVDAPVAMLTAVEPDWDVIGMQFDDYLLKPVDSETLERAVERLLALGRLDPEVRDHVRHSVTQAAIEGQKDDAELAESESFEQLRETVAQAAVELGDVTAGLDPRETELIVESITRNLDAGDADSATGTGW</sequence>
<keyword evidence="3" id="KW-0805">Transcription regulation</keyword>
<evidence type="ECO:0000256" key="3">
    <source>
        <dbReference type="ARBA" id="ARBA00023015"/>
    </source>
</evidence>
<evidence type="ECO:0000256" key="4">
    <source>
        <dbReference type="ARBA" id="ARBA00023125"/>
    </source>
</evidence>
<reference evidence="8 9" key="1">
    <citation type="submission" date="2018-06" db="EMBL/GenBank/DDBJ databases">
        <title>Natronomonas sp. F16-60 a new haloarchaeon isolated from a solar saltern of Isla Cristina, Huelva, Spain.</title>
        <authorList>
            <person name="Duran-Viseras A."/>
            <person name="Sanchez-Porro C."/>
            <person name="Ventosa A."/>
        </authorList>
    </citation>
    <scope>NUCLEOTIDE SEQUENCE [LARGE SCALE GENOMIC DNA]</scope>
    <source>
        <strain evidence="8 9">F16-60</strain>
    </source>
</reference>
<dbReference type="CDD" id="cd17574">
    <property type="entry name" value="REC_OmpR"/>
    <property type="match status" value="1"/>
</dbReference>
<organism evidence="8 9">
    <name type="scientific">Haloglomus irregulare</name>
    <dbReference type="NCBI Taxonomy" id="2234134"/>
    <lineage>
        <taxon>Archaea</taxon>
        <taxon>Methanobacteriati</taxon>
        <taxon>Methanobacteriota</taxon>
        <taxon>Stenosarchaea group</taxon>
        <taxon>Halobacteria</taxon>
        <taxon>Halobacteriales</taxon>
        <taxon>Natronomonadaceae</taxon>
        <taxon>Haloglomus</taxon>
    </lineage>
</organism>
<dbReference type="EMBL" id="QMDX01000001">
    <property type="protein sequence ID" value="TSD16244.1"/>
    <property type="molecule type" value="Genomic_DNA"/>
</dbReference>
<dbReference type="SMART" id="SM00448">
    <property type="entry name" value="REC"/>
    <property type="match status" value="1"/>
</dbReference>
<protein>
    <submittedName>
        <fullName evidence="8">Response regulator</fullName>
    </submittedName>
</protein>
<evidence type="ECO:0000256" key="6">
    <source>
        <dbReference type="PROSITE-ProRule" id="PRU00169"/>
    </source>
</evidence>
<dbReference type="SUPFAM" id="SSF52172">
    <property type="entry name" value="CheY-like"/>
    <property type="match status" value="1"/>
</dbReference>
<dbReference type="InterPro" id="IPR013971">
    <property type="entry name" value="HalX_domain"/>
</dbReference>
<evidence type="ECO:0000313" key="9">
    <source>
        <dbReference type="Proteomes" id="UP000319894"/>
    </source>
</evidence>
<keyword evidence="9" id="KW-1185">Reference proteome</keyword>
<dbReference type="InterPro" id="IPR011006">
    <property type="entry name" value="CheY-like_superfamily"/>
</dbReference>
<keyword evidence="1 6" id="KW-0597">Phosphoprotein</keyword>
<feature type="modified residue" description="4-aspartylphosphate" evidence="6">
    <location>
        <position position="49"/>
    </location>
</feature>
<feature type="domain" description="Response regulatory" evidence="7">
    <location>
        <begin position="3"/>
        <end position="111"/>
    </location>
</feature>
<evidence type="ECO:0000313" key="8">
    <source>
        <dbReference type="EMBL" id="TSD16244.1"/>
    </source>
</evidence>
<gene>
    <name evidence="8" type="ORF">DP107_03585</name>
</gene>
<name>A0A554NFS8_9EURY</name>
<dbReference type="Pfam" id="PF08663">
    <property type="entry name" value="HalX"/>
    <property type="match status" value="1"/>
</dbReference>
<keyword evidence="5" id="KW-0804">Transcription</keyword>
<dbReference type="GO" id="GO:0000976">
    <property type="term" value="F:transcription cis-regulatory region binding"/>
    <property type="evidence" value="ECO:0007669"/>
    <property type="project" value="TreeGrafter"/>
</dbReference>
<dbReference type="GO" id="GO:0006355">
    <property type="term" value="P:regulation of DNA-templated transcription"/>
    <property type="evidence" value="ECO:0007669"/>
    <property type="project" value="TreeGrafter"/>
</dbReference>
<dbReference type="PROSITE" id="PS50110">
    <property type="entry name" value="RESPONSE_REGULATORY"/>
    <property type="match status" value="1"/>
</dbReference>
<dbReference type="GO" id="GO:0005829">
    <property type="term" value="C:cytosol"/>
    <property type="evidence" value="ECO:0007669"/>
    <property type="project" value="TreeGrafter"/>
</dbReference>
<dbReference type="PANTHER" id="PTHR48111:SF1">
    <property type="entry name" value="TWO-COMPONENT RESPONSE REGULATOR ORR33"/>
    <property type="match status" value="1"/>
</dbReference>
<proteinExistence type="predicted"/>
<dbReference type="InterPro" id="IPR001789">
    <property type="entry name" value="Sig_transdc_resp-reg_receiver"/>
</dbReference>
<accession>A0A554NFS8</accession>
<dbReference type="AlphaFoldDB" id="A0A554NFS8"/>
<dbReference type="InterPro" id="IPR039420">
    <property type="entry name" value="WalR-like"/>
</dbReference>
<evidence type="ECO:0000256" key="5">
    <source>
        <dbReference type="ARBA" id="ARBA00023163"/>
    </source>
</evidence>
<dbReference type="RefSeq" id="WP_144260747.1">
    <property type="nucleotide sequence ID" value="NZ_QMDX01000001.1"/>
</dbReference>
<dbReference type="PANTHER" id="PTHR48111">
    <property type="entry name" value="REGULATOR OF RPOS"/>
    <property type="match status" value="1"/>
</dbReference>
<keyword evidence="2" id="KW-0902">Two-component regulatory system</keyword>
<dbReference type="Gene3D" id="3.40.50.2300">
    <property type="match status" value="1"/>
</dbReference>
<dbReference type="Pfam" id="PF00072">
    <property type="entry name" value="Response_reg"/>
    <property type="match status" value="1"/>
</dbReference>
<evidence type="ECO:0000256" key="2">
    <source>
        <dbReference type="ARBA" id="ARBA00023012"/>
    </source>
</evidence>
<comment type="caution">
    <text evidence="8">The sequence shown here is derived from an EMBL/GenBank/DDBJ whole genome shotgun (WGS) entry which is preliminary data.</text>
</comment>
<evidence type="ECO:0000259" key="7">
    <source>
        <dbReference type="PROSITE" id="PS50110"/>
    </source>
</evidence>
<evidence type="ECO:0000256" key="1">
    <source>
        <dbReference type="ARBA" id="ARBA00022553"/>
    </source>
</evidence>
<dbReference type="Proteomes" id="UP000319894">
    <property type="component" value="Unassembled WGS sequence"/>
</dbReference>
<dbReference type="GO" id="GO:0000156">
    <property type="term" value="F:phosphorelay response regulator activity"/>
    <property type="evidence" value="ECO:0007669"/>
    <property type="project" value="TreeGrafter"/>
</dbReference>
<keyword evidence="4" id="KW-0238">DNA-binding</keyword>
<dbReference type="GO" id="GO:0032993">
    <property type="term" value="C:protein-DNA complex"/>
    <property type="evidence" value="ECO:0007669"/>
    <property type="project" value="TreeGrafter"/>
</dbReference>